<dbReference type="Proteomes" id="UP000887568">
    <property type="component" value="Unplaced"/>
</dbReference>
<evidence type="ECO:0000259" key="9">
    <source>
        <dbReference type="PROSITE" id="PS50259"/>
    </source>
</evidence>
<evidence type="ECO:0000256" key="4">
    <source>
        <dbReference type="ARBA" id="ARBA00023136"/>
    </source>
</evidence>
<feature type="transmembrane region" description="Helical" evidence="7">
    <location>
        <begin position="1485"/>
        <end position="1508"/>
    </location>
</feature>
<feature type="signal peptide" evidence="8">
    <location>
        <begin position="1"/>
        <end position="42"/>
    </location>
</feature>
<keyword evidence="2 7" id="KW-0812">Transmembrane</keyword>
<keyword evidence="6" id="KW-0325">Glycoprotein</keyword>
<name>A0A914A8J3_PATMI</name>
<keyword evidence="4 7" id="KW-0472">Membrane</keyword>
<evidence type="ECO:0000313" key="10">
    <source>
        <dbReference type="EnsemblMetazoa" id="XP_038059729.1"/>
    </source>
</evidence>
<dbReference type="InterPro" id="IPR000337">
    <property type="entry name" value="GPCR_3"/>
</dbReference>
<feature type="transmembrane region" description="Helical" evidence="7">
    <location>
        <begin position="1520"/>
        <end position="1538"/>
    </location>
</feature>
<feature type="transmembrane region" description="Helical" evidence="7">
    <location>
        <begin position="1562"/>
        <end position="1582"/>
    </location>
</feature>
<protein>
    <recommendedName>
        <fullName evidence="9">G-protein coupled receptors family 3 profile domain-containing protein</fullName>
    </recommendedName>
</protein>
<dbReference type="InterPro" id="IPR050726">
    <property type="entry name" value="mGluR"/>
</dbReference>
<dbReference type="InterPro" id="IPR001828">
    <property type="entry name" value="ANF_lig-bd_rcpt"/>
</dbReference>
<feature type="transmembrane region" description="Helical" evidence="7">
    <location>
        <begin position="1670"/>
        <end position="1690"/>
    </location>
</feature>
<proteinExistence type="predicted"/>
<dbReference type="GO" id="GO:0004930">
    <property type="term" value="F:G protein-coupled receptor activity"/>
    <property type="evidence" value="ECO:0007669"/>
    <property type="project" value="InterPro"/>
</dbReference>
<dbReference type="OMA" id="FVQDQFV"/>
<dbReference type="Gene3D" id="3.40.50.2300">
    <property type="match status" value="6"/>
</dbReference>
<dbReference type="FunFam" id="3.40.50.2300:FF:000145">
    <property type="entry name" value="Glutamate receptor, metabotropic"/>
    <property type="match status" value="1"/>
</dbReference>
<dbReference type="PRINTS" id="PR00248">
    <property type="entry name" value="GPCRMGR"/>
</dbReference>
<dbReference type="EnsemblMetazoa" id="XM_038203801.1">
    <property type="protein sequence ID" value="XP_038059729.1"/>
    <property type="gene ID" value="LOC119730773"/>
</dbReference>
<evidence type="ECO:0000256" key="2">
    <source>
        <dbReference type="ARBA" id="ARBA00022692"/>
    </source>
</evidence>
<dbReference type="InterPro" id="IPR028082">
    <property type="entry name" value="Peripla_BP_I"/>
</dbReference>
<keyword evidence="3 7" id="KW-1133">Transmembrane helix</keyword>
<evidence type="ECO:0000256" key="7">
    <source>
        <dbReference type="SAM" id="Phobius"/>
    </source>
</evidence>
<accession>A0A914A8J3</accession>
<feature type="transmembrane region" description="Helical" evidence="7">
    <location>
        <begin position="1609"/>
        <end position="1631"/>
    </location>
</feature>
<evidence type="ECO:0000256" key="3">
    <source>
        <dbReference type="ARBA" id="ARBA00022989"/>
    </source>
</evidence>
<evidence type="ECO:0000256" key="6">
    <source>
        <dbReference type="ARBA" id="ARBA00023180"/>
    </source>
</evidence>
<dbReference type="Pfam" id="PF01094">
    <property type="entry name" value="ANF_receptor"/>
    <property type="match status" value="3"/>
</dbReference>
<dbReference type="CDD" id="cd13953">
    <property type="entry name" value="7tm_classC_mGluR-like"/>
    <property type="match status" value="1"/>
</dbReference>
<keyword evidence="11" id="KW-1185">Reference proteome</keyword>
<dbReference type="Pfam" id="PF00003">
    <property type="entry name" value="7tm_3"/>
    <property type="match status" value="1"/>
</dbReference>
<dbReference type="PROSITE" id="PS50259">
    <property type="entry name" value="G_PROTEIN_RECEP_F3_4"/>
    <property type="match status" value="1"/>
</dbReference>
<feature type="domain" description="G-protein coupled receptors family 3 profile" evidence="9">
    <location>
        <begin position="1450"/>
        <end position="1701"/>
    </location>
</feature>
<evidence type="ECO:0000256" key="5">
    <source>
        <dbReference type="ARBA" id="ARBA00023170"/>
    </source>
</evidence>
<dbReference type="RefSeq" id="XP_038059729.1">
    <property type="nucleotide sequence ID" value="XM_038203801.1"/>
</dbReference>
<dbReference type="InterPro" id="IPR017978">
    <property type="entry name" value="GPCR_3_C"/>
</dbReference>
<feature type="transmembrane region" description="Helical" evidence="7">
    <location>
        <begin position="1447"/>
        <end position="1473"/>
    </location>
</feature>
<reference evidence="10" key="1">
    <citation type="submission" date="2022-11" db="UniProtKB">
        <authorList>
            <consortium name="EnsemblMetazoa"/>
        </authorList>
    </citation>
    <scope>IDENTIFICATION</scope>
</reference>
<keyword evidence="5" id="KW-0675">Receptor</keyword>
<evidence type="ECO:0000256" key="1">
    <source>
        <dbReference type="ARBA" id="ARBA00004141"/>
    </source>
</evidence>
<dbReference type="GeneID" id="119730773"/>
<dbReference type="OrthoDB" id="425344at2759"/>
<evidence type="ECO:0000256" key="8">
    <source>
        <dbReference type="SAM" id="SignalP"/>
    </source>
</evidence>
<evidence type="ECO:0000313" key="11">
    <source>
        <dbReference type="Proteomes" id="UP000887568"/>
    </source>
</evidence>
<keyword evidence="8" id="KW-0732">Signal</keyword>
<dbReference type="GO" id="GO:0016020">
    <property type="term" value="C:membrane"/>
    <property type="evidence" value="ECO:0007669"/>
    <property type="project" value="UniProtKB-SubCell"/>
</dbReference>
<organism evidence="10 11">
    <name type="scientific">Patiria miniata</name>
    <name type="common">Bat star</name>
    <name type="synonym">Asterina miniata</name>
    <dbReference type="NCBI Taxonomy" id="46514"/>
    <lineage>
        <taxon>Eukaryota</taxon>
        <taxon>Metazoa</taxon>
        <taxon>Echinodermata</taxon>
        <taxon>Eleutherozoa</taxon>
        <taxon>Asterozoa</taxon>
        <taxon>Asteroidea</taxon>
        <taxon>Valvatacea</taxon>
        <taxon>Valvatida</taxon>
        <taxon>Asterinidae</taxon>
        <taxon>Patiria</taxon>
    </lineage>
</organism>
<feature type="transmembrane region" description="Helical" evidence="7">
    <location>
        <begin position="1643"/>
        <end position="1664"/>
    </location>
</feature>
<dbReference type="SUPFAM" id="SSF53822">
    <property type="entry name" value="Periplasmic binding protein-like I"/>
    <property type="match status" value="3"/>
</dbReference>
<sequence length="1785" mass="195866">MGKGQHLTASGRRFSSIITKMAPRHLISILLVSMVTVMPISSQQCPVIQGYTPIVTKPGADLTLGLMLSLHKASQDTTGGALCNFNAETGYGSLSMKAAVAATDNWPDSIQLPGLSVGLEIYDMCDTFQLAEFSAVRFANERYNDIFANGMLCANKTLHMGVVGYGFSSWSETLSTLLQPLDIPLIAYTATSDSLSDAQEYPNFFRTVAPDSGAVKALVAIMKSYNWTYSAIVHSDDSYGMSGLKAATESIREAGFCLTEPISVGIGETRDSVYDAIVDQLIQRNITVVILWVVPANLQRLFLAVERIQGAAYDISWLSGDVPLYNDFTSNPGIAKAARGLFALSPFVDVNDTYKSWFAQWYPNTDFNHPPVVNMIYAIHAYMSAFSLAHQEKCGSQQGMCEALANIQGSEFIDFIRQVNFTGIGGRAISFNENDDPANQFYDVMQFKSTGTPNAYSLQKVGEWTTDQGLTLNKDQVEFYGQGDTPVGPPTSVCMEGSCFDPSCQELTDFVIETLFSHHVAGCQSQLKLTRFKQLEAVFYAVHLINKDPNLLPDVRLSLMVNDICYSDTFAANNVGLTLVKNWDFDVGFPTQNNKYHLLGTLHSSSSSRAKGISKDLQVASIPVIDNTASSPALSDKEEFGNFLRTVSSDVKQAEAIVDLLGNLDFKYVQTINSKGAYGDDAIKAVKESAKNAGVCIANSFRVDINSDFAELVRELMAKPEAKTVVVFLFTSHARRLFQELVFMNVSAGQFQFIGSDNWGTRMDYIPGLENPAKGALTVTFKSERVPEFEEYFLDQTPNDTAYNPFFKEYWMQKFECDLPGEQPKYNQNCTGSEMLSSSDVNSLEMEYFINSVYVYAIALSNLINDTCPNGKVCDAVFDIAREEWLERLKAVDFVSQVGLMRRVSFDENGDGPARYSVYQFIEMNSVYRYDQIGSWDDVDGLSNLVDNIIDPMFLSVCTGLCLECNPPTPPDANTTSHQDYFRIPGDLDFPVVMQLSKSGDGVKCGDPKPEESLALESLLYALDKVNADPSVLPGVKLGVTVVDSCGNPAIATRKLVGLLGGFVSLESSGKPFAVLGPANPDVAEEISNIVTAPSKLPMISYSALSPNVNDDPLVLATSAPYTKEVAAIIGILEEFDWKYVGVVHSMTPYGIANSQEFQTAAQVAGICLGAQHYLNDTTDFQEIMNDFSSDDSLNVIVAFVNEEDARSLLYADHFKLSKRFVWVGTDSWDSPNLVSGLESSAKGMLLVTKERPDLPEIQDYFADSDLLDAASARNPYLRDYLQDICPSSSNCQFGNQIQESLQKLSGEISPLVNALYVAAHGANLLHDSKCGFSNDELCESFLDSSPEERADAIRRVTVESGAGGNPFSFDERSGPATYSIKNYQYDGQHGQFLIVGKWQNNDLALQIVAELAAQRGPSGCSCGPIVVAEGGDPVQVYMYVWKWIDYGIWSTVILAVSGLCGVLALLIGILFLSKRHSYVVQSASFSLSMWLLFGIILMYLLNVAFMFEANPAICGIRRFGVSFVYCVVYAALLVKSIRANRFARKQPGVDLNFAGSWSQSLLFLAFLLPEAFLVVEWLVLIPPDAIGGPLDACGTVSLPTCGITNIDLTIFMMYAYLLVLVTFLSSFGALDSSHAHHEGKSILVSSLFSILILITWACVLNLLDPEFGIPAIPIGLTADATIILVFMFMGKVDALTKKKEDMDTGLKRVKDVEMEDNLYGKDDVKKVLAMEVEDTVYENDSGKKYQDVEVEYPVFANAGATLVDEAVDEEADGDVFVEEEHTQF</sequence>
<feature type="chain" id="PRO_5037656015" description="G-protein coupled receptors family 3 profile domain-containing protein" evidence="8">
    <location>
        <begin position="43"/>
        <end position="1785"/>
    </location>
</feature>
<comment type="subcellular location">
    <subcellularLocation>
        <location evidence="1">Membrane</location>
        <topology evidence="1">Multi-pass membrane protein</topology>
    </subcellularLocation>
</comment>
<dbReference type="PANTHER" id="PTHR24060">
    <property type="entry name" value="METABOTROPIC GLUTAMATE RECEPTOR"/>
    <property type="match status" value="1"/>
</dbReference>